<keyword evidence="2" id="KW-1185">Reference proteome</keyword>
<evidence type="ECO:0000313" key="2">
    <source>
        <dbReference type="Proteomes" id="UP000199337"/>
    </source>
</evidence>
<dbReference type="RefSeq" id="WP_092469481.1">
    <property type="nucleotide sequence ID" value="NZ_FOOX01000003.1"/>
</dbReference>
<organism evidence="1 2">
    <name type="scientific">Desulfotruncus arcticus DSM 17038</name>
    <dbReference type="NCBI Taxonomy" id="1121424"/>
    <lineage>
        <taxon>Bacteria</taxon>
        <taxon>Bacillati</taxon>
        <taxon>Bacillota</taxon>
        <taxon>Clostridia</taxon>
        <taxon>Eubacteriales</taxon>
        <taxon>Desulfallaceae</taxon>
        <taxon>Desulfotruncus</taxon>
    </lineage>
</organism>
<dbReference type="EMBL" id="FOOX01000003">
    <property type="protein sequence ID" value="SFG23905.1"/>
    <property type="molecule type" value="Genomic_DNA"/>
</dbReference>
<dbReference type="STRING" id="341036.SAMN05660649_01092"/>
<dbReference type="Proteomes" id="UP000199337">
    <property type="component" value="Unassembled WGS sequence"/>
</dbReference>
<gene>
    <name evidence="1" type="ORF">SAMN05660649_01092</name>
</gene>
<dbReference type="AlphaFoldDB" id="A0A1I2Q603"/>
<proteinExistence type="predicted"/>
<dbReference type="OrthoDB" id="5420534at2"/>
<name>A0A1I2Q603_9FIRM</name>
<accession>A0A1I2Q603</accession>
<evidence type="ECO:0000313" key="1">
    <source>
        <dbReference type="EMBL" id="SFG23905.1"/>
    </source>
</evidence>
<reference evidence="2" key="1">
    <citation type="submission" date="2016-10" db="EMBL/GenBank/DDBJ databases">
        <authorList>
            <person name="Varghese N."/>
            <person name="Submissions S."/>
        </authorList>
    </citation>
    <scope>NUCLEOTIDE SEQUENCE [LARGE SCALE GENOMIC DNA]</scope>
    <source>
        <strain evidence="2">DSM 17038</strain>
    </source>
</reference>
<dbReference type="Pfam" id="PF10050">
    <property type="entry name" value="DUF2284"/>
    <property type="match status" value="1"/>
</dbReference>
<protein>
    <submittedName>
        <fullName evidence="1">Predicted metal-binding protein</fullName>
    </submittedName>
</protein>
<dbReference type="InterPro" id="IPR019271">
    <property type="entry name" value="DUF2284_metal-binding"/>
</dbReference>
<sequence>MLKKINGLIDYAVLEGAYKAVLIPASQIVVDERVRLKCQVPYCPNYNNNLRCPPNTMPVAKFREVLSKYSVALVVQVKSAGADEKSLIKAERDTQLLLGYLEKKALELGFYLSAGLSASTCRICDECVGIGSGLPCRNPTQSRPSAEAMGIDVIKTAERAELPFSLNNMEEVIYTGLLLLN</sequence>